<organism evidence="2 3">
    <name type="scientific">Legionella sainthelensi</name>
    <dbReference type="NCBI Taxonomy" id="28087"/>
    <lineage>
        <taxon>Bacteria</taxon>
        <taxon>Pseudomonadati</taxon>
        <taxon>Pseudomonadota</taxon>
        <taxon>Gammaproteobacteria</taxon>
        <taxon>Legionellales</taxon>
        <taxon>Legionellaceae</taxon>
        <taxon>Legionella</taxon>
    </lineage>
</organism>
<keyword evidence="1" id="KW-0472">Membrane</keyword>
<sequence>MLYSIKGLYKHIIFLFSYFLIFLNHIIPFLVCTYRAPIEFHIENKLFTYTAKIYFDKIEINQSSGNNLDSLFIWMLTQQKGEFGNYNGQITNNKTNQIEKEFRTSSY</sequence>
<evidence type="ECO:0000313" key="3">
    <source>
        <dbReference type="Proteomes" id="UP000054621"/>
    </source>
</evidence>
<dbReference type="AlphaFoldDB" id="A0A0W0YIB5"/>
<dbReference type="PATRIC" id="fig|28087.4.peg.2146"/>
<evidence type="ECO:0000313" key="2">
    <source>
        <dbReference type="EMBL" id="KTD56270.1"/>
    </source>
</evidence>
<keyword evidence="1" id="KW-0812">Transmembrane</keyword>
<keyword evidence="1" id="KW-1133">Transmembrane helix</keyword>
<reference evidence="2 3" key="1">
    <citation type="submission" date="2015-11" db="EMBL/GenBank/DDBJ databases">
        <title>Genomic analysis of 38 Legionella species identifies large and diverse effector repertoires.</title>
        <authorList>
            <person name="Burstein D."/>
            <person name="Amaro F."/>
            <person name="Zusman T."/>
            <person name="Lifshitz Z."/>
            <person name="Cohen O."/>
            <person name="Gilbert J.A."/>
            <person name="Pupko T."/>
            <person name="Shuman H.A."/>
            <person name="Segal G."/>
        </authorList>
    </citation>
    <scope>NUCLEOTIDE SEQUENCE [LARGE SCALE GENOMIC DNA]</scope>
    <source>
        <strain evidence="2 3">Mt.St.Helens-4</strain>
    </source>
</reference>
<gene>
    <name evidence="2" type="ORF">Lsai_1987</name>
</gene>
<name>A0A0W0YIB5_9GAMM</name>
<evidence type="ECO:0000256" key="1">
    <source>
        <dbReference type="SAM" id="Phobius"/>
    </source>
</evidence>
<proteinExistence type="predicted"/>
<accession>A0A0W0YIB5</accession>
<comment type="caution">
    <text evidence="2">The sequence shown here is derived from an EMBL/GenBank/DDBJ whole genome shotgun (WGS) entry which is preliminary data.</text>
</comment>
<dbReference type="EMBL" id="LNYV01000033">
    <property type="protein sequence ID" value="KTD56270.1"/>
    <property type="molecule type" value="Genomic_DNA"/>
</dbReference>
<feature type="transmembrane region" description="Helical" evidence="1">
    <location>
        <begin position="12"/>
        <end position="31"/>
    </location>
</feature>
<protein>
    <submittedName>
        <fullName evidence="2">Uncharacterized protein</fullName>
    </submittedName>
</protein>
<dbReference type="Proteomes" id="UP000054621">
    <property type="component" value="Unassembled WGS sequence"/>
</dbReference>